<dbReference type="GO" id="GO:0009100">
    <property type="term" value="P:glycoprotein metabolic process"/>
    <property type="evidence" value="ECO:0007669"/>
    <property type="project" value="UniProtKB-ARBA"/>
</dbReference>
<dbReference type="AlphaFoldDB" id="A0A1G4K815"/>
<evidence type="ECO:0000256" key="1">
    <source>
        <dbReference type="ARBA" id="ARBA00004167"/>
    </source>
</evidence>
<dbReference type="InterPro" id="IPR009644">
    <property type="entry name" value="FKTN/MNN4/W02B3.4-1"/>
</dbReference>
<evidence type="ECO:0000256" key="2">
    <source>
        <dbReference type="ARBA" id="ARBA00022692"/>
    </source>
</evidence>
<reference evidence="6 7" key="1">
    <citation type="submission" date="2016-03" db="EMBL/GenBank/DDBJ databases">
        <authorList>
            <person name="Devillers H."/>
        </authorList>
    </citation>
    <scope>NUCLEOTIDE SEQUENCE [LARGE SCALE GENOMIC DNA]</scope>
    <source>
        <strain evidence="6">CBS 11717</strain>
    </source>
</reference>
<keyword evidence="3" id="KW-1133">Transmembrane helix</keyword>
<evidence type="ECO:0000313" key="7">
    <source>
        <dbReference type="Proteomes" id="UP000191024"/>
    </source>
</evidence>
<name>A0A1G4K815_9SACH</name>
<dbReference type="Proteomes" id="UP000191024">
    <property type="component" value="Chromosome G"/>
</dbReference>
<dbReference type="GO" id="GO:0016020">
    <property type="term" value="C:membrane"/>
    <property type="evidence" value="ECO:0007669"/>
    <property type="project" value="UniProtKB-SubCell"/>
</dbReference>
<dbReference type="Pfam" id="PF04991">
    <property type="entry name" value="LicD"/>
    <property type="match status" value="1"/>
</dbReference>
<gene>
    <name evidence="6" type="ORF">LAMI_0G03224G</name>
</gene>
<proteinExistence type="predicted"/>
<dbReference type="STRING" id="1230905.A0A1G4K815"/>
<keyword evidence="2" id="KW-0812">Transmembrane</keyword>
<sequence length="997" mass="111483">MARLSKHKLRAAVLLGLAAVEVVYVVAAAWNAYRAGLGGGWGGGWGGGAGGEAGGSRKGGRVTWMSRGAAAALPGLRAGGHVTLPARELARIMGRAAAAGAAAAGPDGSSRELEALAALYAQWRLNTTLDDVVPCRARDTLVPRIRRRVESVEELLGAPEDPPGDPLGDPPLRIYNSDPRLAGTVYYDHIADALSQAAANADNVTAAAAELAALRVPFSWYDWADCSMLTGLIDLPQDQKPNCDFAVRRYFPTNQLLEYERQVGYRLFGEDRMRGLVGGGRRQPANDEKDQYCRDERANPFLPGFAFVNVVPDARPEVYGLQARTHMLLGLELPISLTFLRRNGRYLRVPVANPANDAANYAAGREMPHNVLFNGLLKSHLDRHRVSLEQLLKSDFVFDDRKAHRQLHSVLSQDSLQQAALGGGLVLTPPAGSALDSETGLRELEHSDFEFNARQRLQQLQTAPSLSPHQQHYMHSLQYSLNTHPALFPKFFREASEVVDYVHLGHHFDARFFRGALDYEELRARLDALVKAWLGFAHSSGVATWLAHGTLYGWLYNGQAFPWDADHDVQMPISHLHYLAENFNQTLIVEDPEFGRGRYFLDVTSSITNRINGNGRNNIDARFIDVDSGLYVDITALSVSSDGVKDHLNAVAKDFEEQRSAFTFYEDPNLVAGVNDLELDPLLEQLRDQNALTANLEQELRQYANGVREKATDFQHLRAADRYNINKHIGAFNCRNDHFYTFGELSPLRLTYFHGVPAFVPNTIIDVLRREYALPEAFQFMEYADNLFMPEFRVWIKKEAVEKAARAEFAGSYKDKTPVKVNTDCLSKLQSTEARSLLTNLALAPDSDAAYAFRYISNSFQTAVLRYKELEIMTDKDLTYDQKLRNTQELLRNRTLPAIQKDVFQSKLENVVWSNLLDRTAISYKKIVEKLEGVHLQHANALWDLNVKLAEGNYDWHTHAGHQDPPSNSSFAEIGHQFFKLGEQRSNSIFNDTLHDV</sequence>
<dbReference type="PANTHER" id="PTHR15407">
    <property type="entry name" value="FUKUTIN-RELATED"/>
    <property type="match status" value="1"/>
</dbReference>
<evidence type="ECO:0000313" key="6">
    <source>
        <dbReference type="EMBL" id="SCV00152.1"/>
    </source>
</evidence>
<accession>A0A1G4K815</accession>
<organism evidence="6 7">
    <name type="scientific">Lachancea mirantina</name>
    <dbReference type="NCBI Taxonomy" id="1230905"/>
    <lineage>
        <taxon>Eukaryota</taxon>
        <taxon>Fungi</taxon>
        <taxon>Dikarya</taxon>
        <taxon>Ascomycota</taxon>
        <taxon>Saccharomycotina</taxon>
        <taxon>Saccharomycetes</taxon>
        <taxon>Saccharomycetales</taxon>
        <taxon>Saccharomycetaceae</taxon>
        <taxon>Lachancea</taxon>
    </lineage>
</organism>
<dbReference type="PANTHER" id="PTHR15407:SF28">
    <property type="entry name" value="RIBITOL-5-PHOSPHATE TRANSFERASE FKTN"/>
    <property type="match status" value="1"/>
</dbReference>
<dbReference type="OrthoDB" id="444255at2759"/>
<keyword evidence="4" id="KW-0472">Membrane</keyword>
<protein>
    <submittedName>
        <fullName evidence="6">LAMI_0G03224g1_1</fullName>
    </submittedName>
</protein>
<feature type="domain" description="LicD/FKTN/FKRP nucleotidyltransferase" evidence="5">
    <location>
        <begin position="538"/>
        <end position="772"/>
    </location>
</feature>
<evidence type="ECO:0000256" key="4">
    <source>
        <dbReference type="ARBA" id="ARBA00023136"/>
    </source>
</evidence>
<keyword evidence="7" id="KW-1185">Reference proteome</keyword>
<comment type="subcellular location">
    <subcellularLocation>
        <location evidence="1">Membrane</location>
        <topology evidence="1">Single-pass membrane protein</topology>
    </subcellularLocation>
</comment>
<dbReference type="EMBL" id="LT598469">
    <property type="protein sequence ID" value="SCV00152.1"/>
    <property type="molecule type" value="Genomic_DNA"/>
</dbReference>
<dbReference type="InterPro" id="IPR007074">
    <property type="entry name" value="LicD/FKTN/FKRP_NTP_transf"/>
</dbReference>
<evidence type="ECO:0000256" key="3">
    <source>
        <dbReference type="ARBA" id="ARBA00022989"/>
    </source>
</evidence>
<evidence type="ECO:0000259" key="5">
    <source>
        <dbReference type="Pfam" id="PF04991"/>
    </source>
</evidence>